<evidence type="ECO:0000313" key="2">
    <source>
        <dbReference type="Proteomes" id="UP000242474"/>
    </source>
</evidence>
<dbReference type="EMBL" id="KZ303539">
    <property type="protein sequence ID" value="PIA13354.1"/>
    <property type="molecule type" value="Genomic_DNA"/>
</dbReference>
<sequence>MHLEPVTDFGIIRSELGDLSCRIKVLKKNEDDQYYSMGSKCRIDEAYSLLETEEGLKGKKFKAYERDLTGKNVYFEDSHKVPIYPFRNKDGNIVFRYLGANETPSLETGNDIEDRQLTVFGKANPGQSRQTDGWEFVEEHKAENLDTDFVDVDDNGALLPSGADGVYRIYVLEYIHHLDKEESPEFVYE</sequence>
<proteinExistence type="predicted"/>
<keyword evidence="2" id="KW-1185">Reference proteome</keyword>
<dbReference type="AlphaFoldDB" id="A0A2G5B2X7"/>
<name>A0A2G5B2X7_COERN</name>
<evidence type="ECO:0000313" key="1">
    <source>
        <dbReference type="EMBL" id="PIA13354.1"/>
    </source>
</evidence>
<reference evidence="1 2" key="1">
    <citation type="journal article" date="2015" name="Genome Biol. Evol.">
        <title>Phylogenomic analyses indicate that early fungi evolved digesting cell walls of algal ancestors of land plants.</title>
        <authorList>
            <person name="Chang Y."/>
            <person name="Wang S."/>
            <person name="Sekimoto S."/>
            <person name="Aerts A.L."/>
            <person name="Choi C."/>
            <person name="Clum A."/>
            <person name="LaButti K.M."/>
            <person name="Lindquist E.A."/>
            <person name="Yee Ngan C."/>
            <person name="Ohm R.A."/>
            <person name="Salamov A.A."/>
            <person name="Grigoriev I.V."/>
            <person name="Spatafora J.W."/>
            <person name="Berbee M.L."/>
        </authorList>
    </citation>
    <scope>NUCLEOTIDE SEQUENCE [LARGE SCALE GENOMIC DNA]</scope>
    <source>
        <strain evidence="1 2">NRRL 1564</strain>
    </source>
</reference>
<dbReference type="Proteomes" id="UP000242474">
    <property type="component" value="Unassembled WGS sequence"/>
</dbReference>
<organism evidence="1 2">
    <name type="scientific">Coemansia reversa (strain ATCC 12441 / NRRL 1564)</name>
    <dbReference type="NCBI Taxonomy" id="763665"/>
    <lineage>
        <taxon>Eukaryota</taxon>
        <taxon>Fungi</taxon>
        <taxon>Fungi incertae sedis</taxon>
        <taxon>Zoopagomycota</taxon>
        <taxon>Kickxellomycotina</taxon>
        <taxon>Kickxellomycetes</taxon>
        <taxon>Kickxellales</taxon>
        <taxon>Kickxellaceae</taxon>
        <taxon>Coemansia</taxon>
    </lineage>
</organism>
<accession>A0A2G5B2X7</accession>
<gene>
    <name evidence="1" type="ORF">COEREDRAFT_89634</name>
</gene>
<protein>
    <submittedName>
        <fullName evidence="1">Uncharacterized protein</fullName>
    </submittedName>
</protein>